<dbReference type="Proteomes" id="UP000622707">
    <property type="component" value="Unassembled WGS sequence"/>
</dbReference>
<organism evidence="3 4">
    <name type="scientific">Ramlibacter alkalitolerans</name>
    <dbReference type="NCBI Taxonomy" id="2039631"/>
    <lineage>
        <taxon>Bacteria</taxon>
        <taxon>Pseudomonadati</taxon>
        <taxon>Pseudomonadota</taxon>
        <taxon>Betaproteobacteria</taxon>
        <taxon>Burkholderiales</taxon>
        <taxon>Comamonadaceae</taxon>
        <taxon>Ramlibacter</taxon>
    </lineage>
</organism>
<accession>A0ABS1JLY9</accession>
<name>A0ABS1JLY9_9BURK</name>
<dbReference type="InterPro" id="IPR006311">
    <property type="entry name" value="TAT_signal"/>
</dbReference>
<gene>
    <name evidence="3" type="ORF">JI746_09020</name>
</gene>
<comment type="subcellular location">
    <subcellularLocation>
        <location evidence="1">Periplasm</location>
    </subcellularLocation>
</comment>
<dbReference type="InterPro" id="IPR019546">
    <property type="entry name" value="TAT_signal_bac_arc"/>
</dbReference>
<evidence type="ECO:0000313" key="3">
    <source>
        <dbReference type="EMBL" id="MBL0425249.1"/>
    </source>
</evidence>
<comment type="caution">
    <text evidence="3">The sequence shown here is derived from an EMBL/GenBank/DDBJ whole genome shotgun (WGS) entry which is preliminary data.</text>
</comment>
<dbReference type="Pfam" id="PF01547">
    <property type="entry name" value="SBP_bac_1"/>
    <property type="match status" value="1"/>
</dbReference>
<proteinExistence type="inferred from homology"/>
<dbReference type="InterPro" id="IPR006059">
    <property type="entry name" value="SBP"/>
</dbReference>
<evidence type="ECO:0000256" key="1">
    <source>
        <dbReference type="ARBA" id="ARBA00004418"/>
    </source>
</evidence>
<keyword evidence="4" id="KW-1185">Reference proteome</keyword>
<protein>
    <submittedName>
        <fullName evidence="3">Extracellular solute-binding protein</fullName>
    </submittedName>
</protein>
<dbReference type="NCBIfam" id="TIGR01409">
    <property type="entry name" value="TAT_signal_seq"/>
    <property type="match status" value="1"/>
</dbReference>
<comment type="similarity">
    <text evidence="2">Belongs to the bacterial solute-binding protein 1 family.</text>
</comment>
<dbReference type="PANTHER" id="PTHR43649:SF12">
    <property type="entry name" value="DIACETYLCHITOBIOSE BINDING PROTEIN DASA"/>
    <property type="match status" value="1"/>
</dbReference>
<dbReference type="RefSeq" id="WP_201688660.1">
    <property type="nucleotide sequence ID" value="NZ_JAEQND010000004.1"/>
</dbReference>
<sequence length="442" mass="48450">MNNPWNGAASRRDFLKAAGAAGAAAGGLLSLEALAQSGALNMYTWSAAVDLVKSHLTAFEAKTGIKVAYNTSPWAQYRETMITKFVAKAPIDVMWVSDSWLPEWADAGWLAPVNQFPGLLKYNADADRFCTESMTYKGRQYGLTYYSDYMAFFYNEEMLKKAGIKEPPKTWDEVLQQSLKIKSAGLSQAPMMLSMARETWLIEFLSAMVFSHGGRFVDDKGIAAVAQANGGAQRALQWIADAVQKHKIISPACVETGELNGLKAFGAGNHAFALLSRYRVRTLNDPKQSPVAGHVRQAMMPAGPGGSPATVGWMRFHGMTPQAAADKTRAANAARLIEWFGGKAGSEYQFQKMLFNDLGSGFGIPSMFKDPEVQANYAKYADIKVFEAQQKLARKKDVISRWFGEWDEVNGTAWQSAVLGKSTVADALKKSAGSWNDLRKDT</sequence>
<dbReference type="PANTHER" id="PTHR43649">
    <property type="entry name" value="ARABINOSE-BINDING PROTEIN-RELATED"/>
    <property type="match status" value="1"/>
</dbReference>
<dbReference type="SUPFAM" id="SSF53850">
    <property type="entry name" value="Periplasmic binding protein-like II"/>
    <property type="match status" value="1"/>
</dbReference>
<dbReference type="Gene3D" id="3.40.190.10">
    <property type="entry name" value="Periplasmic binding protein-like II"/>
    <property type="match status" value="2"/>
</dbReference>
<dbReference type="InterPro" id="IPR050490">
    <property type="entry name" value="Bact_solute-bd_prot1"/>
</dbReference>
<reference evidence="3 4" key="1">
    <citation type="journal article" date="2017" name="Int. J. Syst. Evol. Microbiol.">
        <title>Ramlibacter alkalitolerans sp. nov., alkali-tolerant bacterium isolated from soil of ginseng.</title>
        <authorList>
            <person name="Lee D.H."/>
            <person name="Cha C.J."/>
        </authorList>
    </citation>
    <scope>NUCLEOTIDE SEQUENCE [LARGE SCALE GENOMIC DNA]</scope>
    <source>
        <strain evidence="3 4">KACC 19305</strain>
    </source>
</reference>
<dbReference type="EMBL" id="JAEQND010000004">
    <property type="protein sequence ID" value="MBL0425249.1"/>
    <property type="molecule type" value="Genomic_DNA"/>
</dbReference>
<dbReference type="PROSITE" id="PS51318">
    <property type="entry name" value="TAT"/>
    <property type="match status" value="1"/>
</dbReference>
<evidence type="ECO:0000313" key="4">
    <source>
        <dbReference type="Proteomes" id="UP000622707"/>
    </source>
</evidence>
<evidence type="ECO:0000256" key="2">
    <source>
        <dbReference type="ARBA" id="ARBA00008520"/>
    </source>
</evidence>